<dbReference type="EMBL" id="FAXA01000476">
    <property type="protein sequence ID" value="CUV03788.1"/>
    <property type="molecule type" value="Genomic_DNA"/>
</dbReference>
<organism evidence="2">
    <name type="scientific">hydrothermal vent metagenome</name>
    <dbReference type="NCBI Taxonomy" id="652676"/>
    <lineage>
        <taxon>unclassified sequences</taxon>
        <taxon>metagenomes</taxon>
        <taxon>ecological metagenomes</taxon>
    </lineage>
</organism>
<gene>
    <name evidence="2" type="ORF">MGWOODY_Clf154</name>
</gene>
<keyword evidence="1" id="KW-0812">Transmembrane</keyword>
<proteinExistence type="predicted"/>
<dbReference type="AlphaFoldDB" id="A0A160VCF8"/>
<name>A0A160VCF8_9ZZZZ</name>
<evidence type="ECO:0000256" key="1">
    <source>
        <dbReference type="SAM" id="Phobius"/>
    </source>
</evidence>
<keyword evidence="1" id="KW-1133">Transmembrane helix</keyword>
<protein>
    <submittedName>
        <fullName evidence="2">Uncharacterized protein</fullName>
    </submittedName>
</protein>
<feature type="transmembrane region" description="Helical" evidence="1">
    <location>
        <begin position="17"/>
        <end position="37"/>
    </location>
</feature>
<sequence>MADLPPDERSRKLQLRAYYIACAALAIAVGHVVYAVFRDHILD</sequence>
<keyword evidence="1" id="KW-0472">Membrane</keyword>
<accession>A0A160VCF8</accession>
<reference evidence="2" key="1">
    <citation type="submission" date="2015-10" db="EMBL/GenBank/DDBJ databases">
        <authorList>
            <person name="Gilbert D.G."/>
        </authorList>
    </citation>
    <scope>NUCLEOTIDE SEQUENCE</scope>
</reference>
<evidence type="ECO:0000313" key="2">
    <source>
        <dbReference type="EMBL" id="CUV03788.1"/>
    </source>
</evidence>